<comment type="caution">
    <text evidence="8">The sequence shown here is derived from an EMBL/GenBank/DDBJ whole genome shotgun (WGS) entry which is preliminary data.</text>
</comment>
<protein>
    <submittedName>
        <fullName evidence="8">Growth hormone secretagogue receptor type 1-like</fullName>
    </submittedName>
</protein>
<feature type="region of interest" description="Disordered" evidence="5">
    <location>
        <begin position="255"/>
        <end position="292"/>
    </location>
</feature>
<evidence type="ECO:0000259" key="7">
    <source>
        <dbReference type="PROSITE" id="PS50262"/>
    </source>
</evidence>
<evidence type="ECO:0000256" key="5">
    <source>
        <dbReference type="SAM" id="MobiDB-lite"/>
    </source>
</evidence>
<feature type="transmembrane region" description="Helical" evidence="6">
    <location>
        <begin position="7"/>
        <end position="30"/>
    </location>
</feature>
<gene>
    <name evidence="8" type="ORF">PoB_007160200</name>
</gene>
<feature type="transmembrane region" description="Helical" evidence="6">
    <location>
        <begin position="302"/>
        <end position="324"/>
    </location>
</feature>
<comment type="subcellular location">
    <subcellularLocation>
        <location evidence="1">Membrane</location>
    </subcellularLocation>
</comment>
<dbReference type="PANTHER" id="PTHR46641">
    <property type="entry name" value="FMRFAMIDE RECEPTOR-RELATED"/>
    <property type="match status" value="1"/>
</dbReference>
<evidence type="ECO:0000313" key="9">
    <source>
        <dbReference type="Proteomes" id="UP000735302"/>
    </source>
</evidence>
<evidence type="ECO:0000256" key="1">
    <source>
        <dbReference type="ARBA" id="ARBA00004370"/>
    </source>
</evidence>
<dbReference type="Gene3D" id="1.20.1070.10">
    <property type="entry name" value="Rhodopsin 7-helix transmembrane proteins"/>
    <property type="match status" value="1"/>
</dbReference>
<dbReference type="GO" id="GO:0016020">
    <property type="term" value="C:membrane"/>
    <property type="evidence" value="ECO:0007669"/>
    <property type="project" value="UniProtKB-SubCell"/>
</dbReference>
<feature type="transmembrane region" description="Helical" evidence="6">
    <location>
        <begin position="88"/>
        <end position="110"/>
    </location>
</feature>
<dbReference type="SUPFAM" id="SSF81321">
    <property type="entry name" value="Family A G protein-coupled receptor-like"/>
    <property type="match status" value="1"/>
</dbReference>
<dbReference type="InterPro" id="IPR000276">
    <property type="entry name" value="GPCR_Rhodpsn"/>
</dbReference>
<proteinExistence type="predicted"/>
<name>A0AAV4DLW7_9GAST</name>
<evidence type="ECO:0000256" key="4">
    <source>
        <dbReference type="ARBA" id="ARBA00023136"/>
    </source>
</evidence>
<dbReference type="EMBL" id="BLXT01007995">
    <property type="protein sequence ID" value="GFO45097.1"/>
    <property type="molecule type" value="Genomic_DNA"/>
</dbReference>
<dbReference type="PRINTS" id="PR00237">
    <property type="entry name" value="GPCRRHODOPSN"/>
</dbReference>
<keyword evidence="9" id="KW-1185">Reference proteome</keyword>
<accession>A0AAV4DLW7</accession>
<keyword evidence="2 6" id="KW-0812">Transmembrane</keyword>
<sequence>MRTSQASVYLIALALADIIVLYTGLLRHFIKEVSGVDIRHFSTASCKLHPFLVYTSLDTSVWILVAFTGERIISVYMPYKVKNICTRFTSLVLVGVILVVMFALNSHFLYGMSPVTEVQIDNSTWSHPCYYINSEYQEFVNHDWPWIDFCVFNLVPFTLLSIGNSCIAIRVIRSRRRAKKVGPVDLNQVTTNIITKSSVPTITVPATHTSSPFCATSNRTTSASCGQEETKTAIFNCAFTPPSCVPATFTSRARKGRVRPDDEADIRSSPSGLAARTSFNPEERAPPVRSSRKNDRISSMTVILLLLNMVFLVTTTPVSVFFIIHDNWKKRTSNDIKEYALYRLTFTVVNLIQYVNNSINFIFYCITGSRFRKELQAMIFRKKRVAPNLDEKPVRRPRPLEHEVTGLHTRMSIASDIAVIEQAQHTRNILHIPGAKSTDTRIQ</sequence>
<evidence type="ECO:0000256" key="3">
    <source>
        <dbReference type="ARBA" id="ARBA00022989"/>
    </source>
</evidence>
<feature type="compositionally biased region" description="Basic and acidic residues" evidence="5">
    <location>
        <begin position="281"/>
        <end position="292"/>
    </location>
</feature>
<feature type="transmembrane region" description="Helical" evidence="6">
    <location>
        <begin position="344"/>
        <end position="366"/>
    </location>
</feature>
<evidence type="ECO:0000256" key="2">
    <source>
        <dbReference type="ARBA" id="ARBA00022692"/>
    </source>
</evidence>
<dbReference type="Proteomes" id="UP000735302">
    <property type="component" value="Unassembled WGS sequence"/>
</dbReference>
<reference evidence="8 9" key="1">
    <citation type="journal article" date="2021" name="Elife">
        <title>Chloroplast acquisition without the gene transfer in kleptoplastic sea slugs, Plakobranchus ocellatus.</title>
        <authorList>
            <person name="Maeda T."/>
            <person name="Takahashi S."/>
            <person name="Yoshida T."/>
            <person name="Shimamura S."/>
            <person name="Takaki Y."/>
            <person name="Nagai Y."/>
            <person name="Toyoda A."/>
            <person name="Suzuki Y."/>
            <person name="Arimoto A."/>
            <person name="Ishii H."/>
            <person name="Satoh N."/>
            <person name="Nishiyama T."/>
            <person name="Hasebe M."/>
            <person name="Maruyama T."/>
            <person name="Minagawa J."/>
            <person name="Obokata J."/>
            <person name="Shigenobu S."/>
        </authorList>
    </citation>
    <scope>NUCLEOTIDE SEQUENCE [LARGE SCALE GENOMIC DNA]</scope>
</reference>
<dbReference type="Pfam" id="PF00001">
    <property type="entry name" value="7tm_1"/>
    <property type="match status" value="1"/>
</dbReference>
<keyword evidence="3 6" id="KW-1133">Transmembrane helix</keyword>
<organism evidence="8 9">
    <name type="scientific">Plakobranchus ocellatus</name>
    <dbReference type="NCBI Taxonomy" id="259542"/>
    <lineage>
        <taxon>Eukaryota</taxon>
        <taxon>Metazoa</taxon>
        <taxon>Spiralia</taxon>
        <taxon>Lophotrochozoa</taxon>
        <taxon>Mollusca</taxon>
        <taxon>Gastropoda</taxon>
        <taxon>Heterobranchia</taxon>
        <taxon>Euthyneura</taxon>
        <taxon>Panpulmonata</taxon>
        <taxon>Sacoglossa</taxon>
        <taxon>Placobranchoidea</taxon>
        <taxon>Plakobranchidae</taxon>
        <taxon>Plakobranchus</taxon>
    </lineage>
</organism>
<dbReference type="InterPro" id="IPR017452">
    <property type="entry name" value="GPCR_Rhodpsn_7TM"/>
</dbReference>
<dbReference type="PANTHER" id="PTHR46641:SF25">
    <property type="entry name" value="CNMAMIDE RECEPTOR-RELATED"/>
    <property type="match status" value="1"/>
</dbReference>
<dbReference type="InterPro" id="IPR052954">
    <property type="entry name" value="GPCR-Ligand_Int"/>
</dbReference>
<feature type="transmembrane region" description="Helical" evidence="6">
    <location>
        <begin position="50"/>
        <end position="67"/>
    </location>
</feature>
<dbReference type="AlphaFoldDB" id="A0AAV4DLW7"/>
<feature type="domain" description="G-protein coupled receptors family 1 profile" evidence="7">
    <location>
        <begin position="1"/>
        <end position="364"/>
    </location>
</feature>
<evidence type="ECO:0000313" key="8">
    <source>
        <dbReference type="EMBL" id="GFO45097.1"/>
    </source>
</evidence>
<feature type="transmembrane region" description="Helical" evidence="6">
    <location>
        <begin position="146"/>
        <end position="172"/>
    </location>
</feature>
<dbReference type="GO" id="GO:0004930">
    <property type="term" value="F:G protein-coupled receptor activity"/>
    <property type="evidence" value="ECO:0007669"/>
    <property type="project" value="InterPro"/>
</dbReference>
<evidence type="ECO:0000256" key="6">
    <source>
        <dbReference type="SAM" id="Phobius"/>
    </source>
</evidence>
<keyword evidence="4 6" id="KW-0472">Membrane</keyword>
<keyword evidence="8" id="KW-0675">Receptor</keyword>
<dbReference type="PROSITE" id="PS50262">
    <property type="entry name" value="G_PROTEIN_RECEP_F1_2"/>
    <property type="match status" value="1"/>
</dbReference>